<dbReference type="EMBL" id="CABFNO020001231">
    <property type="protein sequence ID" value="CAG9970432.1"/>
    <property type="molecule type" value="Genomic_DNA"/>
</dbReference>
<evidence type="ECO:0000256" key="1">
    <source>
        <dbReference type="SAM" id="Coils"/>
    </source>
</evidence>
<keyword evidence="1" id="KW-0175">Coiled coil</keyword>
<organism evidence="2 3">
    <name type="scientific">Clonostachys byssicola</name>
    <dbReference type="NCBI Taxonomy" id="160290"/>
    <lineage>
        <taxon>Eukaryota</taxon>
        <taxon>Fungi</taxon>
        <taxon>Dikarya</taxon>
        <taxon>Ascomycota</taxon>
        <taxon>Pezizomycotina</taxon>
        <taxon>Sordariomycetes</taxon>
        <taxon>Hypocreomycetidae</taxon>
        <taxon>Hypocreales</taxon>
        <taxon>Bionectriaceae</taxon>
        <taxon>Clonostachys</taxon>
    </lineage>
</organism>
<dbReference type="Proteomes" id="UP000754883">
    <property type="component" value="Unassembled WGS sequence"/>
</dbReference>
<dbReference type="AlphaFoldDB" id="A0A9N9TZ71"/>
<evidence type="ECO:0000313" key="3">
    <source>
        <dbReference type="Proteomes" id="UP000754883"/>
    </source>
</evidence>
<reference evidence="2" key="1">
    <citation type="submission" date="2021-10" db="EMBL/GenBank/DDBJ databases">
        <authorList>
            <person name="Piombo E."/>
        </authorList>
    </citation>
    <scope>NUCLEOTIDE SEQUENCE</scope>
</reference>
<gene>
    <name evidence="2" type="ORF">CBYS24578_00018142</name>
</gene>
<accession>A0A9N9TZ71</accession>
<protein>
    <submittedName>
        <fullName evidence="2">Uncharacterized protein</fullName>
    </submittedName>
</protein>
<sequence>MPTSIPYDPSLTLMSVVNEQALNNVLAIAALQAPVDAAQDALNSYISSKRSLTMTRTELRNLRVSTEDLDKELERLSANVEKAASDYAKAKMAAEPQIMEKRKNVHSVHKQIESPVDYMRSEIKTMPLANDTMNMDVQYFSFDSNSQSSAAYSAQIASYVSGTVGGVFGAKKSMEIGTAASRQVSRQVSSHSIEGTLVLSVSCTHKNASIVAPFVLHVDKAIKVWNHLFPNSKLDPTSGPSMMKCAMEESKEDKEKFSIISGTTYGSSFVGMVHILNSTQTSASESMTAAAASMQASMDVGGWFAKKSGKVGVDAKFASDVKNLLSQQNVQSHVTVLTMGVIPSMVANEVSKTVKEFTKFSPESNMAAVASIQNATASNQASVQSLAEDARTSGQASELQGKTIESAMSALAVVDESKNKVLDVNSMMTALDDYLKKAAEGNAGIPINYYLKDIDQKMLAQMWAAKYYPGQFMAIKYDDTEGGPATEGGEPKAKL</sequence>
<dbReference type="OrthoDB" id="5183255at2759"/>
<comment type="caution">
    <text evidence="2">The sequence shown here is derived from an EMBL/GenBank/DDBJ whole genome shotgun (WGS) entry which is preliminary data.</text>
</comment>
<proteinExistence type="predicted"/>
<name>A0A9N9TZ71_9HYPO</name>
<keyword evidence="3" id="KW-1185">Reference proteome</keyword>
<evidence type="ECO:0000313" key="2">
    <source>
        <dbReference type="EMBL" id="CAG9970432.1"/>
    </source>
</evidence>
<feature type="coiled-coil region" evidence="1">
    <location>
        <begin position="59"/>
        <end position="93"/>
    </location>
</feature>